<dbReference type="InterPro" id="IPR006153">
    <property type="entry name" value="Cation/H_exchanger_TM"/>
</dbReference>
<dbReference type="GO" id="GO:0006885">
    <property type="term" value="P:regulation of pH"/>
    <property type="evidence" value="ECO:0007669"/>
    <property type="project" value="TreeGrafter"/>
</dbReference>
<evidence type="ECO:0000256" key="6">
    <source>
        <dbReference type="ARBA" id="ARBA00022989"/>
    </source>
</evidence>
<evidence type="ECO:0000313" key="14">
    <source>
        <dbReference type="Proteomes" id="UP000447434"/>
    </source>
</evidence>
<name>A0A6A4NU34_LUPAL</name>
<evidence type="ECO:0000256" key="9">
    <source>
        <dbReference type="ARBA" id="ARBA00038341"/>
    </source>
</evidence>
<dbReference type="InterPro" id="IPR057291">
    <property type="entry name" value="CHX17_2nd"/>
</dbReference>
<keyword evidence="4" id="KW-0812">Transmembrane</keyword>
<accession>A0A6A4NU34</accession>
<keyword evidence="6" id="KW-1133">Transmembrane helix</keyword>
<feature type="domain" description="Cation/H(+) antiporter central" evidence="11">
    <location>
        <begin position="494"/>
        <end position="619"/>
    </location>
</feature>
<keyword evidence="3" id="KW-0633">Potassium transport</keyword>
<dbReference type="InterPro" id="IPR057290">
    <property type="entry name" value="CHX17_C"/>
</dbReference>
<keyword evidence="8" id="KW-0472">Membrane</keyword>
<evidence type="ECO:0000256" key="5">
    <source>
        <dbReference type="ARBA" id="ARBA00022958"/>
    </source>
</evidence>
<evidence type="ECO:0000256" key="2">
    <source>
        <dbReference type="ARBA" id="ARBA00022448"/>
    </source>
</evidence>
<keyword evidence="5" id="KW-0630">Potassium</keyword>
<dbReference type="EMBL" id="WOCE01000018">
    <property type="protein sequence ID" value="KAE9594215.1"/>
    <property type="molecule type" value="Genomic_DNA"/>
</dbReference>
<dbReference type="PANTHER" id="PTHR32468:SF175">
    <property type="entry name" value="CATION_H+ EXCHANGER 3"/>
    <property type="match status" value="1"/>
</dbReference>
<evidence type="ECO:0000259" key="10">
    <source>
        <dbReference type="Pfam" id="PF00999"/>
    </source>
</evidence>
<dbReference type="InterPro" id="IPR038770">
    <property type="entry name" value="Na+/solute_symporter_sf"/>
</dbReference>
<dbReference type="GO" id="GO:0016020">
    <property type="term" value="C:membrane"/>
    <property type="evidence" value="ECO:0007669"/>
    <property type="project" value="UniProtKB-SubCell"/>
</dbReference>
<evidence type="ECO:0000256" key="8">
    <source>
        <dbReference type="ARBA" id="ARBA00023136"/>
    </source>
</evidence>
<protein>
    <submittedName>
        <fullName evidence="13">Putative cation/H+ exchanger</fullName>
    </submittedName>
</protein>
<dbReference type="PANTHER" id="PTHR32468">
    <property type="entry name" value="CATION/H + ANTIPORTER"/>
    <property type="match status" value="1"/>
</dbReference>
<evidence type="ECO:0000256" key="4">
    <source>
        <dbReference type="ARBA" id="ARBA00022692"/>
    </source>
</evidence>
<dbReference type="GO" id="GO:1902600">
    <property type="term" value="P:proton transmembrane transport"/>
    <property type="evidence" value="ECO:0007669"/>
    <property type="project" value="InterPro"/>
</dbReference>
<comment type="caution">
    <text evidence="13">The sequence shown here is derived from an EMBL/GenBank/DDBJ whole genome shotgun (WGS) entry which is preliminary data.</text>
</comment>
<feature type="domain" description="Cation/H+ exchanger transmembrane" evidence="10">
    <location>
        <begin position="53"/>
        <end position="430"/>
    </location>
</feature>
<dbReference type="GO" id="GO:0012505">
    <property type="term" value="C:endomembrane system"/>
    <property type="evidence" value="ECO:0007669"/>
    <property type="project" value="TreeGrafter"/>
</dbReference>
<dbReference type="OrthoDB" id="2687058at2759"/>
<dbReference type="Pfam" id="PF00999">
    <property type="entry name" value="Na_H_Exchanger"/>
    <property type="match status" value="1"/>
</dbReference>
<comment type="subcellular location">
    <subcellularLocation>
        <location evidence="1">Membrane</location>
        <topology evidence="1">Multi-pass membrane protein</topology>
    </subcellularLocation>
</comment>
<dbReference type="Gene3D" id="1.20.1530.20">
    <property type="match status" value="1"/>
</dbReference>
<evidence type="ECO:0000256" key="7">
    <source>
        <dbReference type="ARBA" id="ARBA00023065"/>
    </source>
</evidence>
<evidence type="ECO:0000259" key="12">
    <source>
        <dbReference type="Pfam" id="PF23259"/>
    </source>
</evidence>
<dbReference type="GO" id="GO:0015297">
    <property type="term" value="F:antiporter activity"/>
    <property type="evidence" value="ECO:0007669"/>
    <property type="project" value="InterPro"/>
</dbReference>
<evidence type="ECO:0000313" key="13">
    <source>
        <dbReference type="EMBL" id="KAE9594215.1"/>
    </source>
</evidence>
<keyword evidence="14" id="KW-1185">Reference proteome</keyword>
<dbReference type="Pfam" id="PF23256">
    <property type="entry name" value="CHX17_2nd"/>
    <property type="match status" value="1"/>
</dbReference>
<evidence type="ECO:0000256" key="3">
    <source>
        <dbReference type="ARBA" id="ARBA00022538"/>
    </source>
</evidence>
<dbReference type="Proteomes" id="UP000447434">
    <property type="component" value="Chromosome 18"/>
</dbReference>
<feature type="domain" description="Cation/H(+) antiporter C-terminal" evidence="12">
    <location>
        <begin position="636"/>
        <end position="775"/>
    </location>
</feature>
<keyword evidence="7" id="KW-0406">Ion transport</keyword>
<dbReference type="Pfam" id="PF23259">
    <property type="entry name" value="CHX17_C"/>
    <property type="match status" value="1"/>
</dbReference>
<dbReference type="InterPro" id="IPR050794">
    <property type="entry name" value="CPA2_transporter"/>
</dbReference>
<organism evidence="13 14">
    <name type="scientific">Lupinus albus</name>
    <name type="common">White lupine</name>
    <name type="synonym">Lupinus termis</name>
    <dbReference type="NCBI Taxonomy" id="3870"/>
    <lineage>
        <taxon>Eukaryota</taxon>
        <taxon>Viridiplantae</taxon>
        <taxon>Streptophyta</taxon>
        <taxon>Embryophyta</taxon>
        <taxon>Tracheophyta</taxon>
        <taxon>Spermatophyta</taxon>
        <taxon>Magnoliopsida</taxon>
        <taxon>eudicotyledons</taxon>
        <taxon>Gunneridae</taxon>
        <taxon>Pentapetalae</taxon>
        <taxon>rosids</taxon>
        <taxon>fabids</taxon>
        <taxon>Fabales</taxon>
        <taxon>Fabaceae</taxon>
        <taxon>Papilionoideae</taxon>
        <taxon>50 kb inversion clade</taxon>
        <taxon>genistoids sensu lato</taxon>
        <taxon>core genistoids</taxon>
        <taxon>Genisteae</taxon>
        <taxon>Lupinus</taxon>
    </lineage>
</organism>
<dbReference type="AlphaFoldDB" id="A0A6A4NU34"/>
<sequence length="785" mass="88415">MESEKLDELTSIGYINGERMLCQYIERHKNRGIWLEDNPLHYTSCIIAFEIIIVYVVGRLVHFILRPCHQSIVIAQIVAGIIMGPSLLGRINNNFEEMFPAASRMTLRTFAEFGMIIHFFRLGVEIDSKQLFRIRKEALIIGLTGHISAIIVSTIVFIFVSTWTHIGPEGGAFYSIVITSGLTSFVVVSGFLTELNILNSEIGRLALSSAMVSDACMWIMYFAFTNIGVAFKTKSFMPIFQLVFSLSYLSVLFILLRPLVIWISRRNPKEKPMTQGYFVSIMFILFFVGISAQCVGQPAFFATFLFGIILPDGPPLGSVLTEKLDIVGSTLLVPAYITISGLNTGNVPTIIGTRPAGIEFVILAGYLGKFVGTIIPSIHFEVQFWDSITLALIMCCRGILDLIIYYLLFNAEATDDLIFSLQIYTMVIVTGSVNMIVYHIYDPSRRYKSYARRSIRDSQQDINLKILVCIHNEENVYPIINLLQVSNPTKATPLSVFVLHLIELSGRATSILTKNKITNQSPYTDASSKPISNVFDQFEKHNKGCVTLQLFTAITPYASMHDDICYMAMDSKSSIVIVPFHKQWTADGNSRVYNNSIRTLNQNVLKKAPCSVGVLVDRSQMRAKLLIINEKSYYEVAMIFLGGADDQEALAYSLRLAQHPNVKLTVFWVRAEMHIKQYNMKNPYIDLMEHIRYSNKHKGQVTFKEEIVEDGLGVTQIIRTMEGCFSLVIVGRHHVADSPCTLGLTEWCELPELGPMGNLLAVSDFTFSVLVVQQQHFNCDFKYVR</sequence>
<proteinExistence type="inferred from homology"/>
<gene>
    <name evidence="13" type="ORF">Lalb_Chr18g0051431</name>
</gene>
<evidence type="ECO:0000256" key="1">
    <source>
        <dbReference type="ARBA" id="ARBA00004141"/>
    </source>
</evidence>
<evidence type="ECO:0000259" key="11">
    <source>
        <dbReference type="Pfam" id="PF23256"/>
    </source>
</evidence>
<comment type="similarity">
    <text evidence="9">Belongs to the monovalent cation:proton antiporter 2 (CPA2) transporter (TC 2.A.37) family. CHX (TC 2.A.37.4) subfamily.</text>
</comment>
<reference evidence="14" key="1">
    <citation type="journal article" date="2020" name="Nat. Commun.">
        <title>Genome sequence of the cluster root forming white lupin.</title>
        <authorList>
            <person name="Hufnagel B."/>
            <person name="Marques A."/>
            <person name="Soriano A."/>
            <person name="Marques L."/>
            <person name="Divol F."/>
            <person name="Doumas P."/>
            <person name="Sallet E."/>
            <person name="Mancinotti D."/>
            <person name="Carrere S."/>
            <person name="Marande W."/>
            <person name="Arribat S."/>
            <person name="Keller J."/>
            <person name="Huneau C."/>
            <person name="Blein T."/>
            <person name="Aime D."/>
            <person name="Laguerre M."/>
            <person name="Taylor J."/>
            <person name="Schubert V."/>
            <person name="Nelson M."/>
            <person name="Geu-Flores F."/>
            <person name="Crespi M."/>
            <person name="Gallardo-Guerrero K."/>
            <person name="Delaux P.-M."/>
            <person name="Salse J."/>
            <person name="Berges H."/>
            <person name="Guyot R."/>
            <person name="Gouzy J."/>
            <person name="Peret B."/>
        </authorList>
    </citation>
    <scope>NUCLEOTIDE SEQUENCE [LARGE SCALE GENOMIC DNA]</scope>
    <source>
        <strain evidence="14">cv. Amiga</strain>
    </source>
</reference>
<dbReference type="GO" id="GO:0006813">
    <property type="term" value="P:potassium ion transport"/>
    <property type="evidence" value="ECO:0007669"/>
    <property type="project" value="UniProtKB-KW"/>
</dbReference>
<keyword evidence="2" id="KW-0813">Transport</keyword>